<evidence type="ECO:0000313" key="3">
    <source>
        <dbReference type="Proteomes" id="UP000642748"/>
    </source>
</evidence>
<name>A0A8J3VW06_9ACTN</name>
<keyword evidence="3" id="KW-1185">Reference proteome</keyword>
<dbReference type="CDD" id="cd03788">
    <property type="entry name" value="GT20_TPS"/>
    <property type="match status" value="1"/>
</dbReference>
<dbReference type="EMBL" id="BONZ01000091">
    <property type="protein sequence ID" value="GIH20233.1"/>
    <property type="molecule type" value="Genomic_DNA"/>
</dbReference>
<comment type="similarity">
    <text evidence="1">Belongs to the glycosyltransferase 20 family.</text>
</comment>
<sequence length="469" mass="52253">MVVANRLPVDEVTTAGGRSWRRSPGGLVTALHPVLAAQHGTWVGWPGNAAAPEDPTPQPFELDGMRLRPVNLSTDEVERYYEGFSNSSLWPLYHDAIETPAYRRSWWESYRRVNQRFAEATADQAAEGGTVWVQDYQLQLVPAMLRALRPDLKIGFFLHIPFPPVELFMQLPRRAEILRGLLGADLVGFQRPLAAQNFLRLTRHLLGLRPRGAGVEVDGRIVHAAAFPISIDVAEIEGLAASPLVRARAEQIRAELGEPKTVILGVDRLDYTKGIEQRFKAYRELLAEDRLSVPETVMVQVATPSRERVEHYQALRVKVEREVGRINGDYGRVGVPAVHYLHQSYSRSELVALYCAADVMMVTPLRDGMNLVAKEYVAARVDLGGALVLSEFAGAAGELRQAFLCNPHDLQSVKDSLLRAVHVDQSEASRRMRAMRRHLRAHDVRHWANSFLSALGVPTTALPNPEGTV</sequence>
<dbReference type="GO" id="GO:0005992">
    <property type="term" value="P:trehalose biosynthetic process"/>
    <property type="evidence" value="ECO:0007669"/>
    <property type="project" value="InterPro"/>
</dbReference>
<dbReference type="Proteomes" id="UP000642748">
    <property type="component" value="Unassembled WGS sequence"/>
</dbReference>
<dbReference type="Pfam" id="PF00982">
    <property type="entry name" value="Glyco_transf_20"/>
    <property type="match status" value="1"/>
</dbReference>
<evidence type="ECO:0000313" key="2">
    <source>
        <dbReference type="EMBL" id="GIH20233.1"/>
    </source>
</evidence>
<evidence type="ECO:0000256" key="1">
    <source>
        <dbReference type="ARBA" id="ARBA00008799"/>
    </source>
</evidence>
<protein>
    <submittedName>
        <fullName evidence="2">Trehalose-6-phosphate synthase</fullName>
    </submittedName>
</protein>
<dbReference type="GO" id="GO:0003825">
    <property type="term" value="F:alpha,alpha-trehalose-phosphate synthase (UDP-forming) activity"/>
    <property type="evidence" value="ECO:0007669"/>
    <property type="project" value="TreeGrafter"/>
</dbReference>
<organism evidence="2 3">
    <name type="scientific">Rugosimonospora africana</name>
    <dbReference type="NCBI Taxonomy" id="556532"/>
    <lineage>
        <taxon>Bacteria</taxon>
        <taxon>Bacillati</taxon>
        <taxon>Actinomycetota</taxon>
        <taxon>Actinomycetes</taxon>
        <taxon>Micromonosporales</taxon>
        <taxon>Micromonosporaceae</taxon>
        <taxon>Rugosimonospora</taxon>
    </lineage>
</organism>
<proteinExistence type="inferred from homology"/>
<dbReference type="InterPro" id="IPR001830">
    <property type="entry name" value="Glyco_trans_20"/>
</dbReference>
<dbReference type="PANTHER" id="PTHR10788:SF106">
    <property type="entry name" value="BCDNA.GH08860"/>
    <property type="match status" value="1"/>
</dbReference>
<dbReference type="AlphaFoldDB" id="A0A8J3VW06"/>
<gene>
    <name evidence="2" type="primary">otsA_2</name>
    <name evidence="2" type="ORF">Raf01_84050</name>
</gene>
<dbReference type="Gene3D" id="3.40.50.2000">
    <property type="entry name" value="Glycogen Phosphorylase B"/>
    <property type="match status" value="2"/>
</dbReference>
<dbReference type="SUPFAM" id="SSF53756">
    <property type="entry name" value="UDP-Glycosyltransferase/glycogen phosphorylase"/>
    <property type="match status" value="1"/>
</dbReference>
<comment type="caution">
    <text evidence="2">The sequence shown here is derived from an EMBL/GenBank/DDBJ whole genome shotgun (WGS) entry which is preliminary data.</text>
</comment>
<reference evidence="2" key="1">
    <citation type="submission" date="2021-01" db="EMBL/GenBank/DDBJ databases">
        <title>Whole genome shotgun sequence of Rugosimonospora africana NBRC 104875.</title>
        <authorList>
            <person name="Komaki H."/>
            <person name="Tamura T."/>
        </authorList>
    </citation>
    <scope>NUCLEOTIDE SEQUENCE</scope>
    <source>
        <strain evidence="2">NBRC 104875</strain>
    </source>
</reference>
<dbReference type="PANTHER" id="PTHR10788">
    <property type="entry name" value="TREHALOSE-6-PHOSPHATE SYNTHASE"/>
    <property type="match status" value="1"/>
</dbReference>
<accession>A0A8J3VW06</accession>